<evidence type="ECO:0000256" key="3">
    <source>
        <dbReference type="ARBA" id="ARBA00023274"/>
    </source>
</evidence>
<dbReference type="EMBL" id="DQUI01000088">
    <property type="protein sequence ID" value="HIP84953.1"/>
    <property type="molecule type" value="Genomic_DNA"/>
</dbReference>
<sequence length="140" mass="16592">MSMKRLLRLRFKMKQKRPKFRRQEWHRHKRLGTSWRRPKGLHSSMRKQLKGRPAIVKIGYRSPAPVRGLHPSGLEDVLVHNVKELEKLNPETQGARIASTVSKRKRIEIVKRANELGIRILNMSQEKIEELLNFNRESKE</sequence>
<evidence type="ECO:0000256" key="6">
    <source>
        <dbReference type="SAM" id="MobiDB-lite"/>
    </source>
</evidence>
<dbReference type="InterPro" id="IPR023654">
    <property type="entry name" value="Ribosomal_eL32_arc"/>
</dbReference>
<dbReference type="EMBL" id="DQUO01000033">
    <property type="protein sequence ID" value="HIP91285.1"/>
    <property type="molecule type" value="Genomic_DNA"/>
</dbReference>
<dbReference type="GO" id="GO:0022625">
    <property type="term" value="C:cytosolic large ribosomal subunit"/>
    <property type="evidence" value="ECO:0007669"/>
    <property type="project" value="TreeGrafter"/>
</dbReference>
<dbReference type="AlphaFoldDB" id="A0A832ZD63"/>
<dbReference type="Proteomes" id="UP000618343">
    <property type="component" value="Unassembled WGS sequence"/>
</dbReference>
<dbReference type="SUPFAM" id="SSF52042">
    <property type="entry name" value="Ribosomal protein L32e"/>
    <property type="match status" value="1"/>
</dbReference>
<comment type="similarity">
    <text evidence="1 5">Belongs to the eukaryotic ribosomal protein eL32 family.</text>
</comment>
<dbReference type="PANTHER" id="PTHR23413:SF1">
    <property type="entry name" value="RIBOSOMAL PROTEIN L32"/>
    <property type="match status" value="1"/>
</dbReference>
<proteinExistence type="inferred from homology"/>
<dbReference type="CDD" id="cd00513">
    <property type="entry name" value="Ribosomal_L32_L32e"/>
    <property type="match status" value="1"/>
</dbReference>
<evidence type="ECO:0000313" key="7">
    <source>
        <dbReference type="EMBL" id="HIP84953.1"/>
    </source>
</evidence>
<dbReference type="InterPro" id="IPR036351">
    <property type="entry name" value="Ribosomal_eL32_sf"/>
</dbReference>
<comment type="caution">
    <text evidence="7">The sequence shown here is derived from an EMBL/GenBank/DDBJ whole genome shotgun (WGS) entry which is preliminary data.</text>
</comment>
<protein>
    <recommendedName>
        <fullName evidence="4 5">Large ribosomal subunit protein eL32</fullName>
    </recommendedName>
</protein>
<dbReference type="SMART" id="SM01393">
    <property type="entry name" value="Ribosomal_L32e"/>
    <property type="match status" value="1"/>
</dbReference>
<dbReference type="PANTHER" id="PTHR23413">
    <property type="entry name" value="60S RIBOSOMAL PROTEIN L32 AND DNA-DIRECTED RNA POLYMERASE II, SUBUNIT N"/>
    <property type="match status" value="1"/>
</dbReference>
<dbReference type="Pfam" id="PF01655">
    <property type="entry name" value="Ribosomal_L32e"/>
    <property type="match status" value="1"/>
</dbReference>
<evidence type="ECO:0000256" key="5">
    <source>
        <dbReference type="HAMAP-Rule" id="MF_00810"/>
    </source>
</evidence>
<organism evidence="7 9">
    <name type="scientific">Methanothermococcus okinawensis</name>
    <dbReference type="NCBI Taxonomy" id="155863"/>
    <lineage>
        <taxon>Archaea</taxon>
        <taxon>Methanobacteriati</taxon>
        <taxon>Methanobacteriota</taxon>
        <taxon>Methanomada group</taxon>
        <taxon>Methanococci</taxon>
        <taxon>Methanococcales</taxon>
        <taxon>Methanococcaceae</taxon>
        <taxon>Methanothermococcus</taxon>
    </lineage>
</organism>
<reference evidence="7" key="1">
    <citation type="journal article" date="2020" name="ISME J.">
        <title>Gammaproteobacteria mediating utilization of methyl-, sulfur- and petroleum organic compounds in deep ocean hydrothermal plumes.</title>
        <authorList>
            <person name="Zhou Z."/>
            <person name="Liu Y."/>
            <person name="Pan J."/>
            <person name="Cron B.R."/>
            <person name="Toner B.M."/>
            <person name="Anantharaman K."/>
            <person name="Breier J.A."/>
            <person name="Dick G.J."/>
            <person name="Li M."/>
        </authorList>
    </citation>
    <scope>NUCLEOTIDE SEQUENCE</scope>
    <source>
        <strain evidence="7">SZUA-1453</strain>
        <strain evidence="8">SZUA-1471</strain>
    </source>
</reference>
<evidence type="ECO:0000256" key="2">
    <source>
        <dbReference type="ARBA" id="ARBA00022980"/>
    </source>
</evidence>
<keyword evidence="3 5" id="KW-0687">Ribonucleoprotein</keyword>
<dbReference type="GO" id="GO:0006412">
    <property type="term" value="P:translation"/>
    <property type="evidence" value="ECO:0007669"/>
    <property type="project" value="UniProtKB-UniRule"/>
</dbReference>
<feature type="region of interest" description="Disordered" evidence="6">
    <location>
        <begin position="35"/>
        <end position="54"/>
    </location>
</feature>
<evidence type="ECO:0000256" key="1">
    <source>
        <dbReference type="ARBA" id="ARBA00008431"/>
    </source>
</evidence>
<gene>
    <name evidence="5" type="primary">rpl32e</name>
    <name evidence="7" type="ORF">EYH15_05635</name>
    <name evidence="8" type="ORF">EYH21_03175</name>
</gene>
<dbReference type="PROSITE" id="PS00580">
    <property type="entry name" value="RIBOSOMAL_L32E"/>
    <property type="match status" value="1"/>
</dbReference>
<evidence type="ECO:0000256" key="4">
    <source>
        <dbReference type="ARBA" id="ARBA00035229"/>
    </source>
</evidence>
<dbReference type="Proteomes" id="UP000643554">
    <property type="component" value="Unassembled WGS sequence"/>
</dbReference>
<accession>A0A832ZD63</accession>
<name>A0A832ZD63_9EURY</name>
<dbReference type="HAMAP" id="MF_00810">
    <property type="entry name" value="Ribosomal_eL32"/>
    <property type="match status" value="1"/>
</dbReference>
<feature type="compositionally biased region" description="Basic residues" evidence="6">
    <location>
        <begin position="35"/>
        <end position="50"/>
    </location>
</feature>
<evidence type="ECO:0000313" key="8">
    <source>
        <dbReference type="EMBL" id="HIP91285.1"/>
    </source>
</evidence>
<dbReference type="NCBIfam" id="NF006332">
    <property type="entry name" value="PRK08562.1"/>
    <property type="match status" value="1"/>
</dbReference>
<dbReference type="InterPro" id="IPR018263">
    <property type="entry name" value="Ribosomal_eL32_CS"/>
</dbReference>
<keyword evidence="2 5" id="KW-0689">Ribosomal protein</keyword>
<dbReference type="GO" id="GO:0003735">
    <property type="term" value="F:structural constituent of ribosome"/>
    <property type="evidence" value="ECO:0007669"/>
    <property type="project" value="InterPro"/>
</dbReference>
<dbReference type="InterPro" id="IPR001515">
    <property type="entry name" value="Ribosomal_eL32"/>
</dbReference>
<evidence type="ECO:0000313" key="9">
    <source>
        <dbReference type="Proteomes" id="UP000643554"/>
    </source>
</evidence>